<comment type="caution">
    <text evidence="1">The sequence shown here is derived from an EMBL/GenBank/DDBJ whole genome shotgun (WGS) entry which is preliminary data.</text>
</comment>
<dbReference type="AlphaFoldDB" id="A0A1N7SNB6"/>
<evidence type="ECO:0000313" key="2">
    <source>
        <dbReference type="Proteomes" id="UP000195569"/>
    </source>
</evidence>
<protein>
    <submittedName>
        <fullName evidence="1">Uncharacterized protein</fullName>
    </submittedName>
</protein>
<proteinExistence type="predicted"/>
<keyword evidence="2" id="KW-1185">Reference proteome</keyword>
<reference evidence="1" key="1">
    <citation type="submission" date="2016-12" db="EMBL/GenBank/DDBJ databases">
        <authorList>
            <person name="Moulin L."/>
        </authorList>
    </citation>
    <scope>NUCLEOTIDE SEQUENCE [LARGE SCALE GENOMIC DNA]</scope>
    <source>
        <strain evidence="1">STM 7183</strain>
    </source>
</reference>
<evidence type="ECO:0000313" key="1">
    <source>
        <dbReference type="EMBL" id="SIT48817.1"/>
    </source>
</evidence>
<dbReference type="Proteomes" id="UP000195569">
    <property type="component" value="Unassembled WGS sequence"/>
</dbReference>
<sequence length="153" mass="17487">MLEDNRRTRQSGDQFNKARRVECFGRSNAAHWQSRGLNTAPGLGKATIVKTCRWSQSNTAGTSACQRFDRLRDVRVLNVDPSHARQTAGKSFNAFLLILVIRLSNHLREHGMTNTVFIHLIEQHLDRLIPMKRYVSVAINDHANLRPSERRQG</sequence>
<dbReference type="EMBL" id="CYGY02000065">
    <property type="protein sequence ID" value="SIT48817.1"/>
    <property type="molecule type" value="Genomic_DNA"/>
</dbReference>
<organism evidence="1 2">
    <name type="scientific">Paraburkholderia piptadeniae</name>
    <dbReference type="NCBI Taxonomy" id="1701573"/>
    <lineage>
        <taxon>Bacteria</taxon>
        <taxon>Pseudomonadati</taxon>
        <taxon>Pseudomonadota</taxon>
        <taxon>Betaproteobacteria</taxon>
        <taxon>Burkholderiales</taxon>
        <taxon>Burkholderiaceae</taxon>
        <taxon>Paraburkholderia</taxon>
    </lineage>
</organism>
<accession>A0A1N7SNB6</accession>
<name>A0A1N7SNB6_9BURK</name>
<gene>
    <name evidence="1" type="ORF">BN2476_650069</name>
</gene>